<dbReference type="PROSITE" id="PS51192">
    <property type="entry name" value="HELICASE_ATP_BIND_1"/>
    <property type="match status" value="1"/>
</dbReference>
<evidence type="ECO:0000256" key="8">
    <source>
        <dbReference type="ARBA" id="ARBA00023242"/>
    </source>
</evidence>
<dbReference type="InterPro" id="IPR049730">
    <property type="entry name" value="SNF2/RAD54-like_C"/>
</dbReference>
<sequence>MGGKRKSAIKTRTSRRQLRSAKPHLPSPPPPSESSTSADENHGRGVTPTPSPDSVGTFGRRRRRLRKRAQVMESSSVDTEEDEEETEKSKQKAEELSESTADDDDPVARVEELNRLALFIREVRKMGKEVDAACDELEDALNDEAEAEIGRLKTKLIGLTEKFYQKIMRISKSAETTSKKAQKIQPGRVQKDNIDDVSVSPKTSKSRSNSVDYTDYTPPQEPEKCEESETVRADDSTAKDSGNPSSDHEESATTTKGSAEEIPTYVALECHSPTPVYFDDCEPEPIRDVPNDETRETVPDMDTDSAIAPVPDDDTENFYNPNLFKEEANEVELDKVQDEPAQSNAETYSKPDNVEDDRTSDIEGESVVNDSIFGFHNYATPQRRNPERPPPVADTVKLAIKKESFEQRKQQAAMSTPCGTRGIGQRKLVIVGAKPNFTITAVPCEPPSAVRSPLPENPVPVKPDPDTKPLYQPEPSTSKDLDVKLIEKPNKSDKDEFVTNADPNPNRKPTNDEIRYIVPHLPKFSVSQVPQGENYELTLMKQEIEQRLRVNDLSWVTQRAIRDETARIKKVNRNNERLTRELERFGGTVSANQLILDYDSDKKTFIRVHPELVAKMKPHQKEGIKFMYDCCYGGSSKDRNAPGSGCILAHCMGLGKTMQVIALMNTVICYPQLSTKRIIVVCPKSTVMNWAQEIRYWLGDIPSGATVQVFHLPESSNIYKKMEVLRGFHNVTSKNAHCLLIGYEAFRSLVFYDARNKNGEQHSDRIRTEVRRILINPGADLIVLDEGHIIKNRKSQTNLSVSEVATKRRIILTGTPIQNNLNEYFCMVSFVKPAYLGDEREFNEQYARPIRDGQHKDSSPGDIRYMKTKSFILHKHLESFVQRKEFSVLQGFLPEKYEYVLYVPLTPVQEDLYEQYLQRNPFRKDVGGRNLLEDYTFMRKIWTHPIVLEKAWETAMKKKYGIKEKRKAARRVRGFDSSSEDDDDNDADNARSITNIWWKQIISKDDLESLYPSNKMILLFEILRMCQEKGEKCLIFSGFVMVLNMVEYFMKMIDEQSKNPKAHLHGLSRFRGPWRPGMDYYRLDGGTSKSIRHEMINKFNDPKNRVTRVFLISTKAGGQGINLVGANRVVILDTSWNPAVDQQGIFRIYRLGQQKPCYIYRLLAIHTMEEKVYSRAVTKQAMSHRVADKKQVDRNYNMAELEELYHFERVNMSARSNPPPAVDDLLSTLLLKFPKLIFRYHTHETMLDNKNEEDLTEFEKKLAWREFKKKGLMMSLELGMGADGAGELDKADSQMSELGVDPELRDMFEKSCTPKTEPINLEPEDNTPLIIPVRKSFGKRFDEKLMDVDPDPVEEDSAIFGEDPYNEISLGRSIIEEQRQKLGIKMEPGISTPSQVNVSKAEVDLLRTLEEDKEHRPLPVQIKQEPQELVTQDIVREAPVVESVDLLDLSYESGQSTLNDQSESSTAPTVSAVKEQLSVDSSSPSIIIGPDTLSSMIEYDPLTSSQDHIVTEACANSCRESMEATDNSTAETSTYEKFEARLKSNPKVTTSTAAPPPSVVLVATATGHFQVEVQMHGADSRASISVEPLLTRSMKRKMMAAGSPAASNPKKAKIYSTRDATVQLSSAQTNNHQKSNQCRALVPYVNHSGTRVTLNVHLREYLDQNNQIIIPNNCCRALAPYVKRVSLLDDILRSYGRFSQLSGSYPLPLVQVDSDAKDMERSTIPAVRQTTTLSWNGEEVNFADLETWYDESSGQYYTAETEFYSVHDESDPLTLTQCTLPESQQAYTQQAIEVGNEQELINHLEELRAALSDEVQENEAGPANCSAVVPYCPPVSIWDEQKYDRLKAEAPQMVLYRPVRSFWDQKNYSMRMVQVERRRQIIRNQHNKCYRFIPYNKDDRKWAKEIPSTYVENADICADALLPLPVLPTNAPKECSSIMHRTKPAAVVSMALLPYTGNCILNAIQGRVLRPEPNSVVLSSELTEYLSFCRNVTCQSSSQGIPSPKANRGVKRKRENLSRTLETPKKSKNSKSEFILPAVLGDRNR</sequence>
<organism evidence="13 14">
    <name type="scientific">Aedes albopictus</name>
    <name type="common">Asian tiger mosquito</name>
    <name type="synonym">Stegomyia albopicta</name>
    <dbReference type="NCBI Taxonomy" id="7160"/>
    <lineage>
        <taxon>Eukaryota</taxon>
        <taxon>Metazoa</taxon>
        <taxon>Ecdysozoa</taxon>
        <taxon>Arthropoda</taxon>
        <taxon>Hexapoda</taxon>
        <taxon>Insecta</taxon>
        <taxon>Pterygota</taxon>
        <taxon>Neoptera</taxon>
        <taxon>Endopterygota</taxon>
        <taxon>Diptera</taxon>
        <taxon>Nematocera</taxon>
        <taxon>Culicoidea</taxon>
        <taxon>Culicidae</taxon>
        <taxon>Culicinae</taxon>
        <taxon>Aedini</taxon>
        <taxon>Aedes</taxon>
        <taxon>Stegomyia</taxon>
    </lineage>
</organism>
<keyword evidence="4" id="KW-0378">Hydrolase</keyword>
<dbReference type="EnsemblMetazoa" id="AALFPA23_014225.R20676">
    <property type="protein sequence ID" value="AALFPA23_014225.P20676"/>
    <property type="gene ID" value="AALFPA23_014225"/>
</dbReference>
<keyword evidence="7" id="KW-0238">DNA-binding</keyword>
<feature type="compositionally biased region" description="Acidic residues" evidence="10">
    <location>
        <begin position="96"/>
        <end position="105"/>
    </location>
</feature>
<keyword evidence="3" id="KW-0547">Nucleotide-binding</keyword>
<reference evidence="14" key="1">
    <citation type="journal article" date="2015" name="Proc. Natl. Acad. Sci. U.S.A.">
        <title>Genome sequence of the Asian Tiger mosquito, Aedes albopictus, reveals insights into its biology, genetics, and evolution.</title>
        <authorList>
            <person name="Chen X.G."/>
            <person name="Jiang X."/>
            <person name="Gu J."/>
            <person name="Xu M."/>
            <person name="Wu Y."/>
            <person name="Deng Y."/>
            <person name="Zhang C."/>
            <person name="Bonizzoni M."/>
            <person name="Dermauw W."/>
            <person name="Vontas J."/>
            <person name="Armbruster P."/>
            <person name="Huang X."/>
            <person name="Yang Y."/>
            <person name="Zhang H."/>
            <person name="He W."/>
            <person name="Peng H."/>
            <person name="Liu Y."/>
            <person name="Wu K."/>
            <person name="Chen J."/>
            <person name="Lirakis M."/>
            <person name="Topalis P."/>
            <person name="Van Leeuwen T."/>
            <person name="Hall A.B."/>
            <person name="Jiang X."/>
            <person name="Thorpe C."/>
            <person name="Mueller R.L."/>
            <person name="Sun C."/>
            <person name="Waterhouse R.M."/>
            <person name="Yan G."/>
            <person name="Tu Z.J."/>
            <person name="Fang X."/>
            <person name="James A.A."/>
        </authorList>
    </citation>
    <scope>NUCLEOTIDE SEQUENCE [LARGE SCALE GENOMIC DNA]</scope>
    <source>
        <strain evidence="14">Foshan</strain>
    </source>
</reference>
<feature type="compositionally biased region" description="Basic residues" evidence="10">
    <location>
        <begin position="1"/>
        <end position="22"/>
    </location>
</feature>
<keyword evidence="8" id="KW-0539">Nucleus</keyword>
<dbReference type="InterPro" id="IPR038718">
    <property type="entry name" value="SNF2-like_sf"/>
</dbReference>
<comment type="similarity">
    <text evidence="2">Belongs to the SNF2/RAD54 helicase family.</text>
</comment>
<dbReference type="Proteomes" id="UP000069940">
    <property type="component" value="Unassembled WGS sequence"/>
</dbReference>
<dbReference type="CDD" id="cd18793">
    <property type="entry name" value="SF2_C_SNF"/>
    <property type="match status" value="1"/>
</dbReference>
<keyword evidence="14" id="KW-1185">Reference proteome</keyword>
<feature type="region of interest" description="Disordered" evidence="10">
    <location>
        <begin position="1"/>
        <end position="108"/>
    </location>
</feature>
<protein>
    <recommendedName>
        <fullName evidence="15">Transcriptional regulator ATRX</fullName>
    </recommendedName>
</protein>
<keyword evidence="5" id="KW-0347">Helicase</keyword>
<dbReference type="PROSITE" id="PS51194">
    <property type="entry name" value="HELICASE_CTER"/>
    <property type="match status" value="1"/>
</dbReference>
<dbReference type="Pfam" id="PF00271">
    <property type="entry name" value="Helicase_C"/>
    <property type="match status" value="1"/>
</dbReference>
<evidence type="ECO:0000256" key="2">
    <source>
        <dbReference type="ARBA" id="ARBA00007025"/>
    </source>
</evidence>
<dbReference type="RefSeq" id="XP_062705325.1">
    <property type="nucleotide sequence ID" value="XM_062849341.1"/>
</dbReference>
<evidence type="ECO:0000259" key="12">
    <source>
        <dbReference type="PROSITE" id="PS51194"/>
    </source>
</evidence>
<dbReference type="SUPFAM" id="SSF52540">
    <property type="entry name" value="P-loop containing nucleoside triphosphate hydrolases"/>
    <property type="match status" value="2"/>
</dbReference>
<accession>A0ABM1Z1Z8</accession>
<dbReference type="InterPro" id="IPR000330">
    <property type="entry name" value="SNF2_N"/>
</dbReference>
<evidence type="ECO:0000256" key="6">
    <source>
        <dbReference type="ARBA" id="ARBA00022840"/>
    </source>
</evidence>
<feature type="compositionally biased region" description="Basic and acidic residues" evidence="10">
    <location>
        <begin position="477"/>
        <end position="497"/>
    </location>
</feature>
<reference evidence="13" key="2">
    <citation type="submission" date="2025-05" db="UniProtKB">
        <authorList>
            <consortium name="EnsemblMetazoa"/>
        </authorList>
    </citation>
    <scope>IDENTIFICATION</scope>
    <source>
        <strain evidence="13">Foshan</strain>
    </source>
</reference>
<keyword evidence="9" id="KW-0175">Coiled coil</keyword>
<dbReference type="InterPro" id="IPR014001">
    <property type="entry name" value="Helicase_ATP-bd"/>
</dbReference>
<feature type="compositionally biased region" description="Basic and acidic residues" evidence="10">
    <location>
        <begin position="352"/>
        <end position="361"/>
    </location>
</feature>
<dbReference type="PANTHER" id="PTHR45797:SF3">
    <property type="entry name" value="TRANSCRIPTIONAL REGULATOR ATRX HOMOLOG"/>
    <property type="match status" value="1"/>
</dbReference>
<evidence type="ECO:0000256" key="4">
    <source>
        <dbReference type="ARBA" id="ARBA00022801"/>
    </source>
</evidence>
<feature type="compositionally biased region" description="Basic residues" evidence="10">
    <location>
        <begin position="59"/>
        <end position="69"/>
    </location>
</feature>
<dbReference type="Gene3D" id="3.40.50.10810">
    <property type="entry name" value="Tandem AAA-ATPase domain"/>
    <property type="match status" value="1"/>
</dbReference>
<evidence type="ECO:0000256" key="5">
    <source>
        <dbReference type="ARBA" id="ARBA00022806"/>
    </source>
</evidence>
<dbReference type="Pfam" id="PF00176">
    <property type="entry name" value="SNF2-rel_dom"/>
    <property type="match status" value="1"/>
</dbReference>
<dbReference type="GeneID" id="109406511"/>
<feature type="domain" description="Helicase C-terminal" evidence="12">
    <location>
        <begin position="1018"/>
        <end position="1197"/>
    </location>
</feature>
<evidence type="ECO:0000256" key="10">
    <source>
        <dbReference type="SAM" id="MobiDB-lite"/>
    </source>
</evidence>
<feature type="compositionally biased region" description="Basic and acidic residues" evidence="10">
    <location>
        <begin position="221"/>
        <end position="238"/>
    </location>
</feature>
<feature type="region of interest" description="Disordered" evidence="10">
    <location>
        <begin position="171"/>
        <end position="368"/>
    </location>
</feature>
<evidence type="ECO:0000259" key="11">
    <source>
        <dbReference type="PROSITE" id="PS51192"/>
    </source>
</evidence>
<name>A0ABM1Z1Z8_AEDAL</name>
<feature type="domain" description="Helicase ATP-binding" evidence="11">
    <location>
        <begin position="637"/>
        <end position="834"/>
    </location>
</feature>
<dbReference type="PANTHER" id="PTHR45797">
    <property type="entry name" value="RAD54-LIKE"/>
    <property type="match status" value="1"/>
</dbReference>
<evidence type="ECO:0000313" key="13">
    <source>
        <dbReference type="EnsemblMetazoa" id="AALFPA23_014225.P20676"/>
    </source>
</evidence>
<dbReference type="SMART" id="SM00487">
    <property type="entry name" value="DEXDc"/>
    <property type="match status" value="1"/>
</dbReference>
<keyword evidence="6" id="KW-0067">ATP-binding</keyword>
<dbReference type="Gene3D" id="3.40.50.300">
    <property type="entry name" value="P-loop containing nucleotide triphosphate hydrolases"/>
    <property type="match status" value="1"/>
</dbReference>
<dbReference type="SMART" id="SM00490">
    <property type="entry name" value="HELICc"/>
    <property type="match status" value="1"/>
</dbReference>
<evidence type="ECO:0000313" key="14">
    <source>
        <dbReference type="Proteomes" id="UP000069940"/>
    </source>
</evidence>
<dbReference type="InterPro" id="IPR027417">
    <property type="entry name" value="P-loop_NTPase"/>
</dbReference>
<feature type="region of interest" description="Disordered" evidence="10">
    <location>
        <begin position="1996"/>
        <end position="2045"/>
    </location>
</feature>
<feature type="compositionally biased region" description="Basic and acidic residues" evidence="10">
    <location>
        <begin position="324"/>
        <end position="338"/>
    </location>
</feature>
<dbReference type="InterPro" id="IPR001650">
    <property type="entry name" value="Helicase_C-like"/>
</dbReference>
<feature type="compositionally biased region" description="Basic and acidic residues" evidence="10">
    <location>
        <begin position="284"/>
        <end position="298"/>
    </location>
</feature>
<evidence type="ECO:0000256" key="3">
    <source>
        <dbReference type="ARBA" id="ARBA00022741"/>
    </source>
</evidence>
<feature type="compositionally biased region" description="Polar residues" evidence="10">
    <location>
        <begin position="200"/>
        <end position="212"/>
    </location>
</feature>
<evidence type="ECO:0008006" key="15">
    <source>
        <dbReference type="Google" id="ProtNLM"/>
    </source>
</evidence>
<evidence type="ECO:0000256" key="7">
    <source>
        <dbReference type="ARBA" id="ARBA00023125"/>
    </source>
</evidence>
<evidence type="ECO:0000256" key="9">
    <source>
        <dbReference type="SAM" id="Coils"/>
    </source>
</evidence>
<feature type="coiled-coil region" evidence="9">
    <location>
        <begin position="561"/>
        <end position="588"/>
    </location>
</feature>
<evidence type="ECO:0000256" key="1">
    <source>
        <dbReference type="ARBA" id="ARBA00004123"/>
    </source>
</evidence>
<dbReference type="InterPro" id="IPR044574">
    <property type="entry name" value="ARIP4-like"/>
</dbReference>
<feature type="region of interest" description="Disordered" evidence="10">
    <location>
        <begin position="446"/>
        <end position="512"/>
    </location>
</feature>
<proteinExistence type="inferred from homology"/>
<comment type="subcellular location">
    <subcellularLocation>
        <location evidence="1">Nucleus</location>
    </subcellularLocation>
</comment>